<protein>
    <submittedName>
        <fullName evidence="4">Tetratricopeptide repeat (TPR)-like superfamily protein</fullName>
    </submittedName>
</protein>
<feature type="repeat" description="PPR" evidence="2">
    <location>
        <begin position="130"/>
        <end position="164"/>
    </location>
</feature>
<sequence length="590" mass="67112">MMREQNAYPNAHTFAGVFTSIPNLQDALGVGKQAHSVAVKIGGCADVFVGTSLLNMYCKLGLVLVARKRDSGQAMGLFRLMTGAEKERVNEFVLTSVLIVSVGNAIVTMYGKCGSLDDAVQAFELLSDKNAISWSAMITGFSQSGDPEKALKLFSKMHFSGMMPSEYTLVGVLNACSDISAAGEGKQVHGYLVKLGFESQIYIMTALVDMYAKSGCVADARKGFDYLKEPDIVFVDFHDWRVFFPNELTMASVLKACSSLAALEQGKQIHARVVKYGFGLEVPIGSVLSTMNYRDYELGAYAGEKLMELGSQESSAYVLLSSIYTVLGRREDVERVRMMMNLRGVNKEPGCSWIELKSQVHVFVVGDQMHPQVKKYVQRLVWVGIRTQPDGKGMRRLCLDIQDNDEERDDNIMVTFKRRMMGCDEDVEQLGQLKELETRFEHREVERERERQRREHLRIEIDREREKKWEEKAKEREEREKAREKREWEERMNRRRSEWKTRIDEMLSQHRVEMGQIQTRILHEQQNLTSQLLGIVSQWTGHPTGLADHSGATNHYLSQMMQNLHHVNGIVHGDTRVEGDNQDDQFIVDG</sequence>
<evidence type="ECO:0000256" key="2">
    <source>
        <dbReference type="PROSITE-ProRule" id="PRU00708"/>
    </source>
</evidence>
<reference evidence="4 5" key="1">
    <citation type="submission" date="2019-07" db="EMBL/GenBank/DDBJ databases">
        <title>De Novo Assembly of kiwifruit Actinidia rufa.</title>
        <authorList>
            <person name="Sugita-Konishi S."/>
            <person name="Sato K."/>
            <person name="Mori E."/>
            <person name="Abe Y."/>
            <person name="Kisaki G."/>
            <person name="Hamano K."/>
            <person name="Suezawa K."/>
            <person name="Otani M."/>
            <person name="Fukuda T."/>
            <person name="Manabe T."/>
            <person name="Gomi K."/>
            <person name="Tabuchi M."/>
            <person name="Akimitsu K."/>
            <person name="Kataoka I."/>
        </authorList>
    </citation>
    <scope>NUCLEOTIDE SEQUENCE [LARGE SCALE GENOMIC DNA]</scope>
    <source>
        <strain evidence="5">cv. Fuchu</strain>
    </source>
</reference>
<feature type="region of interest" description="Disordered" evidence="3">
    <location>
        <begin position="469"/>
        <end position="491"/>
    </location>
</feature>
<accession>A0A7J0EA77</accession>
<keyword evidence="5" id="KW-1185">Reference proteome</keyword>
<gene>
    <name evidence="4" type="ORF">Acr_02g0007970</name>
</gene>
<keyword evidence="1" id="KW-0677">Repeat</keyword>
<dbReference type="InterPro" id="IPR011990">
    <property type="entry name" value="TPR-like_helical_dom_sf"/>
</dbReference>
<evidence type="ECO:0000256" key="1">
    <source>
        <dbReference type="ARBA" id="ARBA00022737"/>
    </source>
</evidence>
<dbReference type="InterPro" id="IPR046848">
    <property type="entry name" value="E_motif"/>
</dbReference>
<evidence type="ECO:0000313" key="4">
    <source>
        <dbReference type="EMBL" id="GFY82557.1"/>
    </source>
</evidence>
<evidence type="ECO:0000256" key="3">
    <source>
        <dbReference type="SAM" id="MobiDB-lite"/>
    </source>
</evidence>
<dbReference type="PANTHER" id="PTHR47926">
    <property type="entry name" value="PENTATRICOPEPTIDE REPEAT-CONTAINING PROTEIN"/>
    <property type="match status" value="1"/>
</dbReference>
<dbReference type="Proteomes" id="UP000585474">
    <property type="component" value="Unassembled WGS sequence"/>
</dbReference>
<dbReference type="AlphaFoldDB" id="A0A7J0EA77"/>
<dbReference type="Pfam" id="PF13041">
    <property type="entry name" value="PPR_2"/>
    <property type="match status" value="1"/>
</dbReference>
<dbReference type="Pfam" id="PF20431">
    <property type="entry name" value="E_motif"/>
    <property type="match status" value="1"/>
</dbReference>
<dbReference type="OrthoDB" id="1879995at2759"/>
<organism evidence="4 5">
    <name type="scientific">Actinidia rufa</name>
    <dbReference type="NCBI Taxonomy" id="165716"/>
    <lineage>
        <taxon>Eukaryota</taxon>
        <taxon>Viridiplantae</taxon>
        <taxon>Streptophyta</taxon>
        <taxon>Embryophyta</taxon>
        <taxon>Tracheophyta</taxon>
        <taxon>Spermatophyta</taxon>
        <taxon>Magnoliopsida</taxon>
        <taxon>eudicotyledons</taxon>
        <taxon>Gunneridae</taxon>
        <taxon>Pentapetalae</taxon>
        <taxon>asterids</taxon>
        <taxon>Ericales</taxon>
        <taxon>Actinidiaceae</taxon>
        <taxon>Actinidia</taxon>
    </lineage>
</organism>
<dbReference type="FunFam" id="1.25.40.10:FF:000343">
    <property type="entry name" value="Pentatricopeptide repeat-containing protein At3g58590"/>
    <property type="match status" value="1"/>
</dbReference>
<name>A0A7J0EA77_9ERIC</name>
<proteinExistence type="predicted"/>
<dbReference type="EMBL" id="BJWL01000002">
    <property type="protein sequence ID" value="GFY82557.1"/>
    <property type="molecule type" value="Genomic_DNA"/>
</dbReference>
<dbReference type="Gene3D" id="1.25.40.10">
    <property type="entry name" value="Tetratricopeptide repeat domain"/>
    <property type="match status" value="2"/>
</dbReference>
<evidence type="ECO:0000313" key="5">
    <source>
        <dbReference type="Proteomes" id="UP000585474"/>
    </source>
</evidence>
<dbReference type="InterPro" id="IPR046960">
    <property type="entry name" value="PPR_At4g14850-like_plant"/>
</dbReference>
<comment type="caution">
    <text evidence="4">The sequence shown here is derived from an EMBL/GenBank/DDBJ whole genome shotgun (WGS) entry which is preliminary data.</text>
</comment>
<dbReference type="PROSITE" id="PS51375">
    <property type="entry name" value="PPR"/>
    <property type="match status" value="1"/>
</dbReference>
<dbReference type="GO" id="GO:0009451">
    <property type="term" value="P:RNA modification"/>
    <property type="evidence" value="ECO:0007669"/>
    <property type="project" value="InterPro"/>
</dbReference>
<dbReference type="NCBIfam" id="TIGR00756">
    <property type="entry name" value="PPR"/>
    <property type="match status" value="1"/>
</dbReference>
<dbReference type="InterPro" id="IPR002885">
    <property type="entry name" value="PPR_rpt"/>
</dbReference>
<dbReference type="GO" id="GO:0003723">
    <property type="term" value="F:RNA binding"/>
    <property type="evidence" value="ECO:0007669"/>
    <property type="project" value="InterPro"/>
</dbReference>